<comment type="similarity">
    <text evidence="1">Belongs to the universal ribosomal protein uL10 family.</text>
</comment>
<gene>
    <name evidence="3" type="ORF">SLS62_005152</name>
</gene>
<dbReference type="PANTHER" id="PTHR11560">
    <property type="entry name" value="39S RIBOSOMAL PROTEIN L10, MITOCHONDRIAL"/>
    <property type="match status" value="1"/>
</dbReference>
<proteinExistence type="inferred from homology"/>
<dbReference type="AlphaFoldDB" id="A0AAN9YT10"/>
<keyword evidence="4" id="KW-1185">Reference proteome</keyword>
<reference evidence="3 4" key="1">
    <citation type="submission" date="2024-02" db="EMBL/GenBank/DDBJ databases">
        <title>De novo assembly and annotation of 12 fungi associated with fruit tree decline syndrome in Ontario, Canada.</title>
        <authorList>
            <person name="Sulman M."/>
            <person name="Ellouze W."/>
            <person name="Ilyukhin E."/>
        </authorList>
    </citation>
    <scope>NUCLEOTIDE SEQUENCE [LARGE SCALE GENOMIC DNA]</scope>
    <source>
        <strain evidence="3 4">M11/M66-122</strain>
    </source>
</reference>
<feature type="region of interest" description="Disordered" evidence="2">
    <location>
        <begin position="337"/>
        <end position="359"/>
    </location>
</feature>
<dbReference type="Proteomes" id="UP001320420">
    <property type="component" value="Unassembled WGS sequence"/>
</dbReference>
<dbReference type="SUPFAM" id="SSF160369">
    <property type="entry name" value="Ribosomal protein L10-like"/>
    <property type="match status" value="1"/>
</dbReference>
<dbReference type="InterPro" id="IPR043141">
    <property type="entry name" value="Ribosomal_uL10-like_sf"/>
</dbReference>
<protein>
    <submittedName>
        <fullName evidence="3">Uncharacterized protein</fullName>
    </submittedName>
</protein>
<dbReference type="EMBL" id="JAKJXP020000034">
    <property type="protein sequence ID" value="KAK7752810.1"/>
    <property type="molecule type" value="Genomic_DNA"/>
</dbReference>
<dbReference type="InterPro" id="IPR047865">
    <property type="entry name" value="Ribosomal_uL10_bac_type"/>
</dbReference>
<name>A0AAN9YT10_9PEZI</name>
<evidence type="ECO:0000256" key="1">
    <source>
        <dbReference type="ARBA" id="ARBA00008889"/>
    </source>
</evidence>
<dbReference type="Gene3D" id="3.30.70.1730">
    <property type="match status" value="1"/>
</dbReference>
<feature type="region of interest" description="Disordered" evidence="2">
    <location>
        <begin position="63"/>
        <end position="83"/>
    </location>
</feature>
<evidence type="ECO:0000313" key="3">
    <source>
        <dbReference type="EMBL" id="KAK7752810.1"/>
    </source>
</evidence>
<evidence type="ECO:0000256" key="2">
    <source>
        <dbReference type="SAM" id="MobiDB-lite"/>
    </source>
</evidence>
<evidence type="ECO:0000313" key="4">
    <source>
        <dbReference type="Proteomes" id="UP001320420"/>
    </source>
</evidence>
<organism evidence="3 4">
    <name type="scientific">Diatrype stigma</name>
    <dbReference type="NCBI Taxonomy" id="117547"/>
    <lineage>
        <taxon>Eukaryota</taxon>
        <taxon>Fungi</taxon>
        <taxon>Dikarya</taxon>
        <taxon>Ascomycota</taxon>
        <taxon>Pezizomycotina</taxon>
        <taxon>Sordariomycetes</taxon>
        <taxon>Xylariomycetidae</taxon>
        <taxon>Xylariales</taxon>
        <taxon>Diatrypaceae</taxon>
        <taxon>Diatrype</taxon>
    </lineage>
</organism>
<sequence length="359" mass="38267">MPPRINGSAARSSIKRAIESSRPAVERQLLQSRLPGTTRTAAATIASSRHYATVPQIPLGSLRLPDDYIPPTQPPSARRPDVRKSQLLRTYTSLLRSTPLILFFQHNNLTGPEWAAIRREIKAALAQVSGSGGGGENVKNAKSAADPIAAGIKLQVLRTRIFDVAFKITEFFDPKAAENQSNKYTHDLSTAAWEAVKKPNRRAGAADAYAQISPLLTGPVAAVTFPVVTPAHLAAVLKVLAPSAAAGYPPPSRKKTPGYYEATAQNALQKLLLLGGRVDGSVFDPDGVRWVGGIEGGIDGLRAQLINMLQSIGLGLTTALEGGSKGLWLTLESRRTQLEEEANGGKKKEGEGEGEDKSS</sequence>
<comment type="caution">
    <text evidence="3">The sequence shown here is derived from an EMBL/GenBank/DDBJ whole genome shotgun (WGS) entry which is preliminary data.</text>
</comment>
<accession>A0AAN9YT10</accession>